<sequence length="103" mass="10866">MRGTGERISRHRSVFLLLAVATLLLSLATPTWPGAAPRHTDRVAVLAQQPLPHCAVASVPVVLPPGCPEPPPLRPALDAPRVASWVTRPGVPSHVSARDPPVS</sequence>
<dbReference type="AlphaFoldDB" id="A0A1I3KDY8"/>
<evidence type="ECO:0000313" key="1">
    <source>
        <dbReference type="EMBL" id="SFI70604.1"/>
    </source>
</evidence>
<reference evidence="1 2" key="1">
    <citation type="submission" date="2016-10" db="EMBL/GenBank/DDBJ databases">
        <authorList>
            <person name="de Groot N.N."/>
        </authorList>
    </citation>
    <scope>NUCLEOTIDE SEQUENCE [LARGE SCALE GENOMIC DNA]</scope>
    <source>
        <strain evidence="1 2">DSM 44468</strain>
    </source>
</reference>
<dbReference type="EMBL" id="FORP01000001">
    <property type="protein sequence ID" value="SFI70604.1"/>
    <property type="molecule type" value="Genomic_DNA"/>
</dbReference>
<dbReference type="Proteomes" id="UP000199025">
    <property type="component" value="Unassembled WGS sequence"/>
</dbReference>
<keyword evidence="2" id="KW-1185">Reference proteome</keyword>
<protein>
    <submittedName>
        <fullName evidence="1">Uncharacterized protein</fullName>
    </submittedName>
</protein>
<gene>
    <name evidence="1" type="ORF">SAMN05421835_101517</name>
</gene>
<organism evidence="1 2">
    <name type="scientific">Amycolatopsis sacchari</name>
    <dbReference type="NCBI Taxonomy" id="115433"/>
    <lineage>
        <taxon>Bacteria</taxon>
        <taxon>Bacillati</taxon>
        <taxon>Actinomycetota</taxon>
        <taxon>Actinomycetes</taxon>
        <taxon>Pseudonocardiales</taxon>
        <taxon>Pseudonocardiaceae</taxon>
        <taxon>Amycolatopsis</taxon>
    </lineage>
</organism>
<proteinExistence type="predicted"/>
<evidence type="ECO:0000313" key="2">
    <source>
        <dbReference type="Proteomes" id="UP000199025"/>
    </source>
</evidence>
<accession>A0A1I3KDY8</accession>
<name>A0A1I3KDY8_9PSEU</name>
<dbReference type="RefSeq" id="WP_091504008.1">
    <property type="nucleotide sequence ID" value="NZ_CBDQZW010000039.1"/>
</dbReference>
<dbReference type="STRING" id="115433.SAMN05421835_101517"/>